<evidence type="ECO:0000313" key="2">
    <source>
        <dbReference type="EMBL" id="QOV40194.1"/>
    </source>
</evidence>
<dbReference type="EMBL" id="CP063373">
    <property type="protein sequence ID" value="QOV40194.1"/>
    <property type="molecule type" value="Genomic_DNA"/>
</dbReference>
<dbReference type="AlphaFoldDB" id="A0A7M2SVB8"/>
<sequence length="399" mass="43351">MIILDTSILRSFGPESSSADLLRAIRAIGAQRVGVPWMVMEELAAQQAIKYQEKFEAAAQAVEALRQATPWGLEVPIGLCETDSIREHWRDRWSEVVETIPTSNEALREAAFREANCLPPCKTSKGAKTGSRDAAIWLSAVEYARQHPEETVYFASANTKDFGDGTVYPSPMCDDIAGLEVRFVHWTDLDEVVTHFTEPTATDLDRVVGILNSPDVLKQVPPAVQAGGYLPVDGSFACNAVVGISENAIIPALGWVASHATVGAIESAQMYRIGDQEWCTAIVRWHLSGVVVSDQVGGATASGCGLTASVLFTPNPEDSRLTVLRAELPQPLSNDAFNNLALPHVEWTRADTAVAELTSRATQVPFTLHPYRRGRTYEGASVRRVSTLDVVVRDVPPAD</sequence>
<name>A0A7M2SVB8_9ACTN</name>
<evidence type="ECO:0000259" key="1">
    <source>
        <dbReference type="Pfam" id="PF16289"/>
    </source>
</evidence>
<dbReference type="Proteomes" id="UP000594205">
    <property type="component" value="Chromosome"/>
</dbReference>
<dbReference type="Pfam" id="PF16289">
    <property type="entry name" value="PIN_12"/>
    <property type="match status" value="1"/>
</dbReference>
<organism evidence="2 3">
    <name type="scientific">Streptomyces ferrugineus</name>
    <dbReference type="NCBI Taxonomy" id="1413221"/>
    <lineage>
        <taxon>Bacteria</taxon>
        <taxon>Bacillati</taxon>
        <taxon>Actinomycetota</taxon>
        <taxon>Actinomycetes</taxon>
        <taxon>Kitasatosporales</taxon>
        <taxon>Streptomycetaceae</taxon>
        <taxon>Streptomyces</taxon>
    </lineage>
</organism>
<proteinExistence type="predicted"/>
<reference evidence="2 3" key="1">
    <citation type="submission" date="2020-10" db="EMBL/GenBank/DDBJ databases">
        <title>Streptomyces ferrugineus complate genome analysis.</title>
        <authorList>
            <person name="Anwar N."/>
        </authorList>
    </citation>
    <scope>NUCLEOTIDE SEQUENCE [LARGE SCALE GENOMIC DNA]</scope>
    <source>
        <strain evidence="2 3">CCTCC AA2014009</strain>
    </source>
</reference>
<dbReference type="InterPro" id="IPR032557">
    <property type="entry name" value="DUF4935"/>
</dbReference>
<gene>
    <name evidence="2" type="ORF">IM697_18405</name>
</gene>
<accession>A0A7M2SVB8</accession>
<evidence type="ECO:0000313" key="3">
    <source>
        <dbReference type="Proteomes" id="UP000594205"/>
    </source>
</evidence>
<dbReference type="RefSeq" id="WP_194048781.1">
    <property type="nucleotide sequence ID" value="NZ_CP063373.1"/>
</dbReference>
<feature type="domain" description="DUF4935" evidence="1">
    <location>
        <begin position="2"/>
        <end position="162"/>
    </location>
</feature>
<dbReference type="KEGG" id="sfeu:IM697_18405"/>
<protein>
    <submittedName>
        <fullName evidence="2">DUF4935 domain-containing protein</fullName>
    </submittedName>
</protein>
<keyword evidence="3" id="KW-1185">Reference proteome</keyword>